<keyword evidence="4" id="KW-0378">Hydrolase</keyword>
<dbReference type="Proteomes" id="UP000286288">
    <property type="component" value="Unassembled WGS sequence"/>
</dbReference>
<dbReference type="PRINTS" id="PR00127">
    <property type="entry name" value="CLPPROTEASEP"/>
</dbReference>
<organism evidence="7 8">
    <name type="scientific">Enterococcus casseliflavus</name>
    <name type="common">Enterococcus flavescens</name>
    <dbReference type="NCBI Taxonomy" id="37734"/>
    <lineage>
        <taxon>Bacteria</taxon>
        <taxon>Bacillati</taxon>
        <taxon>Bacillota</taxon>
        <taxon>Bacilli</taxon>
        <taxon>Lactobacillales</taxon>
        <taxon>Enterococcaceae</taxon>
        <taxon>Enterococcus</taxon>
    </lineage>
</organism>
<evidence type="ECO:0000313" key="7">
    <source>
        <dbReference type="EMBL" id="RHK04275.1"/>
    </source>
</evidence>
<evidence type="ECO:0000256" key="6">
    <source>
        <dbReference type="RuleBase" id="RU003567"/>
    </source>
</evidence>
<dbReference type="InterPro" id="IPR029045">
    <property type="entry name" value="ClpP/crotonase-like_dom_sf"/>
</dbReference>
<dbReference type="AlphaFoldDB" id="A0A415ENN2"/>
<comment type="caution">
    <text evidence="7">The sequence shown here is derived from an EMBL/GenBank/DDBJ whole genome shotgun (WGS) entry which is preliminary data.</text>
</comment>
<proteinExistence type="inferred from homology"/>
<keyword evidence="5" id="KW-0720">Serine protease</keyword>
<dbReference type="NCBIfam" id="NF045542">
    <property type="entry name" value="Clp_rel_HeadMat"/>
    <property type="match status" value="1"/>
</dbReference>
<gene>
    <name evidence="7" type="ORF">DW084_16370</name>
</gene>
<dbReference type="EMBL" id="QRMZ01000029">
    <property type="protein sequence ID" value="RHK04275.1"/>
    <property type="molecule type" value="Genomic_DNA"/>
</dbReference>
<dbReference type="CDD" id="cd07016">
    <property type="entry name" value="S14_ClpP_1"/>
    <property type="match status" value="1"/>
</dbReference>
<dbReference type="Gene3D" id="3.90.226.10">
    <property type="entry name" value="2-enoyl-CoA Hydratase, Chain A, domain 1"/>
    <property type="match status" value="1"/>
</dbReference>
<dbReference type="PANTHER" id="PTHR10381:SF70">
    <property type="entry name" value="ATP-DEPENDENT CLP PROTEASE PROTEOLYTIC SUBUNIT"/>
    <property type="match status" value="1"/>
</dbReference>
<evidence type="ECO:0000313" key="8">
    <source>
        <dbReference type="Proteomes" id="UP000286288"/>
    </source>
</evidence>
<dbReference type="GO" id="GO:0004252">
    <property type="term" value="F:serine-type endopeptidase activity"/>
    <property type="evidence" value="ECO:0007669"/>
    <property type="project" value="InterPro"/>
</dbReference>
<comment type="similarity">
    <text evidence="1 6">Belongs to the peptidase S14 family.</text>
</comment>
<protein>
    <recommendedName>
        <fullName evidence="6">ATP-dependent Clp protease proteolytic subunit</fullName>
    </recommendedName>
</protein>
<evidence type="ECO:0000256" key="5">
    <source>
        <dbReference type="ARBA" id="ARBA00022825"/>
    </source>
</evidence>
<dbReference type="GO" id="GO:0006515">
    <property type="term" value="P:protein quality control for misfolded or incompletely synthesized proteins"/>
    <property type="evidence" value="ECO:0007669"/>
    <property type="project" value="TreeGrafter"/>
</dbReference>
<dbReference type="PANTHER" id="PTHR10381">
    <property type="entry name" value="ATP-DEPENDENT CLP PROTEASE PROTEOLYTIC SUBUNIT"/>
    <property type="match status" value="1"/>
</dbReference>
<dbReference type="InterPro" id="IPR023562">
    <property type="entry name" value="ClpP/TepA"/>
</dbReference>
<name>A0A415ENN2_ENTCA</name>
<dbReference type="GO" id="GO:0009368">
    <property type="term" value="C:endopeptidase Clp complex"/>
    <property type="evidence" value="ECO:0007669"/>
    <property type="project" value="TreeGrafter"/>
</dbReference>
<dbReference type="GO" id="GO:0004176">
    <property type="term" value="F:ATP-dependent peptidase activity"/>
    <property type="evidence" value="ECO:0007669"/>
    <property type="project" value="InterPro"/>
</dbReference>
<dbReference type="InterPro" id="IPR001907">
    <property type="entry name" value="ClpP"/>
</dbReference>
<dbReference type="Pfam" id="PF00574">
    <property type="entry name" value="CLP_protease"/>
    <property type="match status" value="1"/>
</dbReference>
<evidence type="ECO:0000256" key="2">
    <source>
        <dbReference type="ARBA" id="ARBA00022490"/>
    </source>
</evidence>
<accession>A0A415ENN2</accession>
<evidence type="ECO:0000256" key="4">
    <source>
        <dbReference type="ARBA" id="ARBA00022801"/>
    </source>
</evidence>
<reference evidence="7 8" key="1">
    <citation type="submission" date="2018-08" db="EMBL/GenBank/DDBJ databases">
        <title>A genome reference for cultivated species of the human gut microbiota.</title>
        <authorList>
            <person name="Zou Y."/>
            <person name="Xue W."/>
            <person name="Luo G."/>
        </authorList>
    </citation>
    <scope>NUCLEOTIDE SEQUENCE [LARGE SCALE GENOMIC DNA]</scope>
    <source>
        <strain evidence="7 8">AF48-16</strain>
    </source>
</reference>
<keyword evidence="2" id="KW-0963">Cytoplasm</keyword>
<keyword evidence="3 7" id="KW-0645">Protease</keyword>
<sequence length="250" mass="28239">MTFWNFKPVIRNESDENSGEVVELRIEGDIVDDSSVWLYEWFDEPHTAPNKFRQELKQHEGKTLEVIINSYGGDVFAAASIYDDLKKRTGTTIGIVSGKAMSAGSVILMGCDQVKVSPTAMIMIHDPLTYLGYGSLSDFEQVVNVLSAVKETILNAYQLKTKKSRQELSDMMTMEKYMSAQEAVSLGFADEILYNEDQTIQNMKGFSFERSAVLNSAKSPVKQMQNFIEQKDESERVSEIELLKLELDLM</sequence>
<dbReference type="SUPFAM" id="SSF52096">
    <property type="entry name" value="ClpP/crotonase"/>
    <property type="match status" value="1"/>
</dbReference>
<evidence type="ECO:0000256" key="1">
    <source>
        <dbReference type="ARBA" id="ARBA00007039"/>
    </source>
</evidence>
<evidence type="ECO:0000256" key="3">
    <source>
        <dbReference type="ARBA" id="ARBA00022670"/>
    </source>
</evidence>
<dbReference type="GO" id="GO:0051117">
    <property type="term" value="F:ATPase binding"/>
    <property type="evidence" value="ECO:0007669"/>
    <property type="project" value="TreeGrafter"/>
</dbReference>